<gene>
    <name evidence="1" type="ORF">Lalb_Chr08g0236521</name>
</gene>
<dbReference type="GO" id="GO:0006974">
    <property type="term" value="P:DNA damage response"/>
    <property type="evidence" value="ECO:0007669"/>
    <property type="project" value="InterPro"/>
</dbReference>
<protein>
    <submittedName>
        <fullName evidence="1">Putative non-specific serine/threonine protein kinase</fullName>
    </submittedName>
</protein>
<dbReference type="PANTHER" id="PTHR37079:SF4">
    <property type="entry name" value="SERINE_THREONINE-PROTEIN KINASE ATM"/>
    <property type="match status" value="1"/>
</dbReference>
<reference evidence="2" key="1">
    <citation type="journal article" date="2020" name="Nat. Commun.">
        <title>Genome sequence of the cluster root forming white lupin.</title>
        <authorList>
            <person name="Hufnagel B."/>
            <person name="Marques A."/>
            <person name="Soriano A."/>
            <person name="Marques L."/>
            <person name="Divol F."/>
            <person name="Doumas P."/>
            <person name="Sallet E."/>
            <person name="Mancinotti D."/>
            <person name="Carrere S."/>
            <person name="Marande W."/>
            <person name="Arribat S."/>
            <person name="Keller J."/>
            <person name="Huneau C."/>
            <person name="Blein T."/>
            <person name="Aime D."/>
            <person name="Laguerre M."/>
            <person name="Taylor J."/>
            <person name="Schubert V."/>
            <person name="Nelson M."/>
            <person name="Geu-Flores F."/>
            <person name="Crespi M."/>
            <person name="Gallardo-Guerrero K."/>
            <person name="Delaux P.-M."/>
            <person name="Salse J."/>
            <person name="Berges H."/>
            <person name="Guyot R."/>
            <person name="Gouzy J."/>
            <person name="Peret B."/>
        </authorList>
    </citation>
    <scope>NUCLEOTIDE SEQUENCE [LARGE SCALE GENOMIC DNA]</scope>
    <source>
        <strain evidence="2">cv. Amiga</strain>
    </source>
</reference>
<evidence type="ECO:0000313" key="2">
    <source>
        <dbReference type="Proteomes" id="UP000447434"/>
    </source>
</evidence>
<dbReference type="OrthoDB" id="381190at2759"/>
<dbReference type="EMBL" id="WOCE01000008">
    <property type="protein sequence ID" value="KAE9608512.1"/>
    <property type="molecule type" value="Genomic_DNA"/>
</dbReference>
<keyword evidence="1" id="KW-0723">Serine/threonine-protein kinase</keyword>
<keyword evidence="2" id="KW-1185">Reference proteome</keyword>
<comment type="caution">
    <text evidence="1">The sequence shown here is derived from an EMBL/GenBank/DDBJ whole genome shotgun (WGS) entry which is preliminary data.</text>
</comment>
<proteinExistence type="predicted"/>
<name>A0A6A4Q487_LUPAL</name>
<keyword evidence="1" id="KW-0808">Transferase</keyword>
<keyword evidence="1" id="KW-0418">Kinase</keyword>
<organism evidence="1 2">
    <name type="scientific">Lupinus albus</name>
    <name type="common">White lupine</name>
    <name type="synonym">Lupinus termis</name>
    <dbReference type="NCBI Taxonomy" id="3870"/>
    <lineage>
        <taxon>Eukaryota</taxon>
        <taxon>Viridiplantae</taxon>
        <taxon>Streptophyta</taxon>
        <taxon>Embryophyta</taxon>
        <taxon>Tracheophyta</taxon>
        <taxon>Spermatophyta</taxon>
        <taxon>Magnoliopsida</taxon>
        <taxon>eudicotyledons</taxon>
        <taxon>Gunneridae</taxon>
        <taxon>Pentapetalae</taxon>
        <taxon>rosids</taxon>
        <taxon>fabids</taxon>
        <taxon>Fabales</taxon>
        <taxon>Fabaceae</taxon>
        <taxon>Papilionoideae</taxon>
        <taxon>50 kb inversion clade</taxon>
        <taxon>genistoids sensu lato</taxon>
        <taxon>core genistoids</taxon>
        <taxon>Genisteae</taxon>
        <taxon>Lupinus</taxon>
    </lineage>
</organism>
<dbReference type="Proteomes" id="UP000447434">
    <property type="component" value="Chromosome 8"/>
</dbReference>
<sequence length="371" mass="42334">MAIVTSRDVQEIVDKLSSVKVKAREEGIKLLNTWLDGERSYNFCKYLGLNTARLRPDEVPHSETWPFLVSLLIQSTSSEISSSKRRNPKMIYAKTLRVVVQRAEDAKYSGKILPLSSVVKPLFSHVWDVLSNIPSFHSEYGIILRHLLAVKDYSFQMRKRIYCMSLDGKNINQCTSKEEVFRYVLTLHSLMENPPGDYPDNLREDIVKGFEGKISRKLIECINTYLLNDGPNLGHQLMEIHNAMQQFVFCYWLTTHDRLLKDSLMFYAKLQLNLMRGATDRCLLVEQLLDVVCKDLDQGSMSGTSMPRDGNKDDKLGVLSSSQSGLVELASVLFYRACLNTTGALLSEKRAKREPAAVLLREALMKGKWLW</sequence>
<accession>A0A6A4Q487</accession>
<dbReference type="InterPro" id="IPR038980">
    <property type="entry name" value="ATM_plant"/>
</dbReference>
<dbReference type="PANTHER" id="PTHR37079">
    <property type="entry name" value="SERINE/THREONINE-PROTEIN KINASE ATM"/>
    <property type="match status" value="1"/>
</dbReference>
<evidence type="ECO:0000313" key="1">
    <source>
        <dbReference type="EMBL" id="KAE9608512.1"/>
    </source>
</evidence>
<dbReference type="AlphaFoldDB" id="A0A6A4Q487"/>
<dbReference type="GO" id="GO:0004674">
    <property type="term" value="F:protein serine/threonine kinase activity"/>
    <property type="evidence" value="ECO:0007669"/>
    <property type="project" value="UniProtKB-KW"/>
</dbReference>